<feature type="chain" id="PRO_5040123516" description="DUF3365 domain-containing protein" evidence="1">
    <location>
        <begin position="24"/>
        <end position="181"/>
    </location>
</feature>
<evidence type="ECO:0008006" key="4">
    <source>
        <dbReference type="Google" id="ProtNLM"/>
    </source>
</evidence>
<organism evidence="2 3">
    <name type="scientific">Chryseobacterium turcicum</name>
    <dbReference type="NCBI Taxonomy" id="2898076"/>
    <lineage>
        <taxon>Bacteria</taxon>
        <taxon>Pseudomonadati</taxon>
        <taxon>Bacteroidota</taxon>
        <taxon>Flavobacteriia</taxon>
        <taxon>Flavobacteriales</taxon>
        <taxon>Weeksellaceae</taxon>
        <taxon>Chryseobacterium group</taxon>
        <taxon>Chryseobacterium</taxon>
    </lineage>
</organism>
<comment type="caution">
    <text evidence="2">The sequence shown here is derived from an EMBL/GenBank/DDBJ whole genome shotgun (WGS) entry which is preliminary data.</text>
</comment>
<evidence type="ECO:0000313" key="2">
    <source>
        <dbReference type="EMBL" id="MCD1116754.1"/>
    </source>
</evidence>
<reference evidence="2" key="1">
    <citation type="submission" date="2021-11" db="EMBL/GenBank/DDBJ databases">
        <title>Description of novel Chryseobacterium species.</title>
        <authorList>
            <person name="Saticioglu I.B."/>
            <person name="Ay H."/>
            <person name="Altun S."/>
            <person name="Duman M."/>
        </authorList>
    </citation>
    <scope>NUCLEOTIDE SEQUENCE</scope>
    <source>
        <strain evidence="2">C-17</strain>
    </source>
</reference>
<keyword evidence="3" id="KW-1185">Reference proteome</keyword>
<name>A0A9Q3V0R9_9FLAO</name>
<dbReference type="AlphaFoldDB" id="A0A9Q3V0R9"/>
<dbReference type="EMBL" id="JAJNAY010000001">
    <property type="protein sequence ID" value="MCD1116754.1"/>
    <property type="molecule type" value="Genomic_DNA"/>
</dbReference>
<feature type="signal peptide" evidence="1">
    <location>
        <begin position="1"/>
        <end position="23"/>
    </location>
</feature>
<dbReference type="Proteomes" id="UP001108025">
    <property type="component" value="Unassembled WGS sequence"/>
</dbReference>
<proteinExistence type="predicted"/>
<protein>
    <recommendedName>
        <fullName evidence="4">DUF3365 domain-containing protein</fullName>
    </recommendedName>
</protein>
<evidence type="ECO:0000256" key="1">
    <source>
        <dbReference type="SAM" id="SignalP"/>
    </source>
</evidence>
<accession>A0A9Q3V0R9</accession>
<keyword evidence="1" id="KW-0732">Signal</keyword>
<dbReference type="RefSeq" id="WP_230668524.1">
    <property type="nucleotide sequence ID" value="NZ_JAJNAY010000001.1"/>
</dbReference>
<sequence>MKSSFKLLSILILYLSFSPAINAQELPFYDFDQVDYYSIDISEKDISNIEYQRKKNSYEYKKISKKNALFLSILRNNYPETIEENFPEKLINYGFKKNDIDKKRYPEINTIFSEKPCNDDLGSFCIPTFRDVFIFRKKDKIVGIAKICYSCHLATIIGTEKSIRNFGSCGDFVKLEKIMGK</sequence>
<evidence type="ECO:0000313" key="3">
    <source>
        <dbReference type="Proteomes" id="UP001108025"/>
    </source>
</evidence>
<gene>
    <name evidence="2" type="ORF">LO744_07780</name>
</gene>